<dbReference type="OrthoDB" id="9803760at2"/>
<dbReference type="SUPFAM" id="SSF55205">
    <property type="entry name" value="EPT/RTPC-like"/>
    <property type="match status" value="1"/>
</dbReference>
<dbReference type="GO" id="GO:0008360">
    <property type="term" value="P:regulation of cell shape"/>
    <property type="evidence" value="ECO:0007669"/>
    <property type="project" value="UniProtKB-KW"/>
</dbReference>
<dbReference type="NCBIfam" id="TIGR01072">
    <property type="entry name" value="murA"/>
    <property type="match status" value="1"/>
</dbReference>
<feature type="binding site" evidence="12">
    <location>
        <position position="327"/>
    </location>
    <ligand>
        <name>UDP-N-acetyl-alpha-D-glucosamine</name>
        <dbReference type="ChEBI" id="CHEBI:57705"/>
    </ligand>
</feature>
<accession>A0A401LBL7</accession>
<dbReference type="GO" id="GO:0019277">
    <property type="term" value="P:UDP-N-acetylgalactosamine biosynthetic process"/>
    <property type="evidence" value="ECO:0007669"/>
    <property type="project" value="InterPro"/>
</dbReference>
<dbReference type="UniPathway" id="UPA00219"/>
<keyword evidence="16" id="KW-1185">Reference proteome</keyword>
<evidence type="ECO:0000256" key="5">
    <source>
        <dbReference type="ARBA" id="ARBA00022679"/>
    </source>
</evidence>
<comment type="similarity">
    <text evidence="10 12">Belongs to the EPSP synthase family. MurA subfamily.</text>
</comment>
<evidence type="ECO:0000256" key="1">
    <source>
        <dbReference type="ARBA" id="ARBA00004496"/>
    </source>
</evidence>
<dbReference type="EMBL" id="BHVZ01000001">
    <property type="protein sequence ID" value="GCB28946.1"/>
    <property type="molecule type" value="Genomic_DNA"/>
</dbReference>
<dbReference type="GeneID" id="86193606"/>
<keyword evidence="4 12" id="KW-0132">Cell division</keyword>
<dbReference type="GO" id="GO:0009252">
    <property type="term" value="P:peptidoglycan biosynthetic process"/>
    <property type="evidence" value="ECO:0007669"/>
    <property type="project" value="UniProtKB-UniRule"/>
</dbReference>
<evidence type="ECO:0000259" key="14">
    <source>
        <dbReference type="Pfam" id="PF00275"/>
    </source>
</evidence>
<dbReference type="EC" id="2.5.1.7" evidence="12"/>
<evidence type="ECO:0000256" key="8">
    <source>
        <dbReference type="ARBA" id="ARBA00023306"/>
    </source>
</evidence>
<keyword evidence="3 12" id="KW-0963">Cytoplasm</keyword>
<gene>
    <name evidence="15" type="primary">murA2</name>
    <name evidence="12" type="synonym">murA</name>
    <name evidence="15" type="ORF">KGMB03357_06070</name>
</gene>
<evidence type="ECO:0000256" key="7">
    <source>
        <dbReference type="ARBA" id="ARBA00022984"/>
    </source>
</evidence>
<feature type="domain" description="Enolpyruvate transferase" evidence="14">
    <location>
        <begin position="6"/>
        <end position="405"/>
    </location>
</feature>
<dbReference type="GO" id="GO:0071555">
    <property type="term" value="P:cell wall organization"/>
    <property type="evidence" value="ECO:0007669"/>
    <property type="project" value="UniProtKB-KW"/>
</dbReference>
<evidence type="ECO:0000256" key="3">
    <source>
        <dbReference type="ARBA" id="ARBA00022490"/>
    </source>
</evidence>
<feature type="coiled-coil region" evidence="13">
    <location>
        <begin position="260"/>
        <end position="287"/>
    </location>
</feature>
<dbReference type="InterPro" id="IPR050068">
    <property type="entry name" value="MurA_subfamily"/>
</dbReference>
<dbReference type="Proteomes" id="UP000287361">
    <property type="component" value="Unassembled WGS sequence"/>
</dbReference>
<dbReference type="GO" id="GO:0005737">
    <property type="term" value="C:cytoplasm"/>
    <property type="evidence" value="ECO:0007669"/>
    <property type="project" value="UniProtKB-SubCell"/>
</dbReference>
<dbReference type="GO" id="GO:0008760">
    <property type="term" value="F:UDP-N-acetylglucosamine 1-carboxyvinyltransferase activity"/>
    <property type="evidence" value="ECO:0007669"/>
    <property type="project" value="UniProtKB-UniRule"/>
</dbReference>
<dbReference type="PANTHER" id="PTHR43783:SF2">
    <property type="entry name" value="UDP-N-ACETYLGLUCOSAMINE 1-CARBOXYVINYLTRANSFERASE 2"/>
    <property type="match status" value="1"/>
</dbReference>
<dbReference type="InterPro" id="IPR001986">
    <property type="entry name" value="Enolpyruvate_Tfrase_dom"/>
</dbReference>
<protein>
    <recommendedName>
        <fullName evidence="12">UDP-N-acetylglucosamine 1-carboxyvinyltransferase</fullName>
        <ecNumber evidence="12">2.5.1.7</ecNumber>
    </recommendedName>
    <alternativeName>
        <fullName evidence="12">Enoylpyruvate transferase</fullName>
    </alternativeName>
    <alternativeName>
        <fullName evidence="12">UDP-N-acetylglucosamine enolpyruvyl transferase</fullName>
        <shortName evidence="12">EPT</shortName>
    </alternativeName>
</protein>
<feature type="modified residue" description="2-(S-cysteinyl)pyruvic acid O-phosphothioketal" evidence="12">
    <location>
        <position position="117"/>
    </location>
</feature>
<name>A0A401LBL7_9FIRM</name>
<evidence type="ECO:0000256" key="11">
    <source>
        <dbReference type="ARBA" id="ARBA00047527"/>
    </source>
</evidence>
<comment type="caution">
    <text evidence="12">Lacks conserved residue(s) required for the propagation of feature annotation.</text>
</comment>
<dbReference type="RefSeq" id="WP_016407583.1">
    <property type="nucleotide sequence ID" value="NZ_DAVZTY010000119.1"/>
</dbReference>
<feature type="binding site" evidence="12">
    <location>
        <position position="305"/>
    </location>
    <ligand>
        <name>UDP-N-acetyl-alpha-D-glucosamine</name>
        <dbReference type="ChEBI" id="CHEBI:57705"/>
    </ligand>
</feature>
<keyword evidence="8 12" id="KW-0131">Cell cycle</keyword>
<sequence length="420" mass="45359">MDKLVVRGRKRLTGEVTISGAKNAAVAVIPAAVMATGVSVLENLPSIEDVRNICHTIQEMGGKCRFLDKHTLEIDCNEGVSYQATFEGVQKMRASYYLIGALLARYKKAEVAMPGGCNFGKRPIDLHLKGFRALGATVIEEDGMVKAYAEKLIGTSIYMDQVSVGATINVMLAATMAEGTTTIENAAKEPHVVDTANYLNMMGANIKGAGTDVIRIKGVPELKGAQYTIIPDQIEAGTYMIAAAITGGDVLVKNIIPKHMDSLTAKLEEMNVKVAEWEDSIRVMADEPLRAVNVKTMSYPGFPTDLQPQIATLLAVCNGTSVLTENVWENRYQYMGELRKLGADVEINGRVATIHGIKHFSGAEVSATDLRAGAAMILAALAAEGETIIDGVRYIDRGYEDVEEKFRAMGADIDRIPGEQ</sequence>
<keyword evidence="12" id="KW-0670">Pyruvate</keyword>
<dbReference type="PANTHER" id="PTHR43783">
    <property type="entry name" value="UDP-N-ACETYLGLUCOSAMINE 1-CARBOXYVINYLTRANSFERASE"/>
    <property type="match status" value="1"/>
</dbReference>
<proteinExistence type="inferred from homology"/>
<evidence type="ECO:0000256" key="12">
    <source>
        <dbReference type="HAMAP-Rule" id="MF_00111"/>
    </source>
</evidence>
<feature type="binding site" evidence="12">
    <location>
        <begin position="122"/>
        <end position="126"/>
    </location>
    <ligand>
        <name>UDP-N-acetyl-alpha-D-glucosamine</name>
        <dbReference type="ChEBI" id="CHEBI:57705"/>
    </ligand>
</feature>
<dbReference type="InterPro" id="IPR005750">
    <property type="entry name" value="UDP_GlcNAc_COvinyl_MurA"/>
</dbReference>
<evidence type="ECO:0000256" key="9">
    <source>
        <dbReference type="ARBA" id="ARBA00023316"/>
    </source>
</evidence>
<comment type="caution">
    <text evidence="15">The sequence shown here is derived from an EMBL/GenBank/DDBJ whole genome shotgun (WGS) entry which is preliminary data.</text>
</comment>
<evidence type="ECO:0000256" key="2">
    <source>
        <dbReference type="ARBA" id="ARBA00004752"/>
    </source>
</evidence>
<dbReference type="CDD" id="cd01555">
    <property type="entry name" value="UdpNAET"/>
    <property type="match status" value="1"/>
</dbReference>
<dbReference type="AlphaFoldDB" id="A0A401LBL7"/>
<evidence type="ECO:0000256" key="4">
    <source>
        <dbReference type="ARBA" id="ARBA00022618"/>
    </source>
</evidence>
<reference evidence="15 16" key="1">
    <citation type="submission" date="2018-10" db="EMBL/GenBank/DDBJ databases">
        <title>Draft Genome Sequence of Anaerotignum sp. KCTC 15736.</title>
        <authorList>
            <person name="Choi S.H."/>
            <person name="Kim J.S."/>
            <person name="Kang S.W."/>
            <person name="Lee J.S."/>
            <person name="Park S.H."/>
        </authorList>
    </citation>
    <scope>NUCLEOTIDE SEQUENCE [LARGE SCALE GENOMIC DNA]</scope>
    <source>
        <strain evidence="15 16">KCTC 15736</strain>
    </source>
</reference>
<comment type="subcellular location">
    <subcellularLocation>
        <location evidence="1 12">Cytoplasm</location>
    </subcellularLocation>
</comment>
<comment type="catalytic activity">
    <reaction evidence="11 12">
        <text>phosphoenolpyruvate + UDP-N-acetyl-alpha-D-glucosamine = UDP-N-acetyl-3-O-(1-carboxyvinyl)-alpha-D-glucosamine + phosphate</text>
        <dbReference type="Rhea" id="RHEA:18681"/>
        <dbReference type="ChEBI" id="CHEBI:43474"/>
        <dbReference type="ChEBI" id="CHEBI:57705"/>
        <dbReference type="ChEBI" id="CHEBI:58702"/>
        <dbReference type="ChEBI" id="CHEBI:68483"/>
        <dbReference type="EC" id="2.5.1.7"/>
    </reaction>
</comment>
<evidence type="ECO:0000313" key="15">
    <source>
        <dbReference type="EMBL" id="GCB28946.1"/>
    </source>
</evidence>
<comment type="pathway">
    <text evidence="2 12">Cell wall biogenesis; peptidoglycan biosynthesis.</text>
</comment>
<dbReference type="Gene3D" id="3.65.10.10">
    <property type="entry name" value="Enolpyruvate transferase domain"/>
    <property type="match status" value="2"/>
</dbReference>
<keyword evidence="9 12" id="KW-0961">Cell wall biogenesis/degradation</keyword>
<keyword evidence="7 12" id="KW-0573">Peptidoglycan synthesis</keyword>
<dbReference type="NCBIfam" id="NF006873">
    <property type="entry name" value="PRK09369.1"/>
    <property type="match status" value="1"/>
</dbReference>
<comment type="function">
    <text evidence="12">Cell wall formation. Adds enolpyruvyl to UDP-N-acetylglucosamine.</text>
</comment>
<dbReference type="NCBIfam" id="NF009470">
    <property type="entry name" value="PRK12830.1"/>
    <property type="match status" value="1"/>
</dbReference>
<feature type="active site" description="Proton donor" evidence="12">
    <location>
        <position position="117"/>
    </location>
</feature>
<evidence type="ECO:0000256" key="6">
    <source>
        <dbReference type="ARBA" id="ARBA00022960"/>
    </source>
</evidence>
<dbReference type="InterPro" id="IPR013792">
    <property type="entry name" value="RNA3'P_cycl/enolpyr_Trfase_a/b"/>
</dbReference>
<organism evidence="15 16">
    <name type="scientific">Anaerotignum faecicola</name>
    <dbReference type="NCBI Taxonomy" id="2358141"/>
    <lineage>
        <taxon>Bacteria</taxon>
        <taxon>Bacillati</taxon>
        <taxon>Bacillota</taxon>
        <taxon>Clostridia</taxon>
        <taxon>Lachnospirales</taxon>
        <taxon>Anaerotignaceae</taxon>
        <taxon>Anaerotignum</taxon>
    </lineage>
</organism>
<feature type="binding site" evidence="12">
    <location>
        <begin position="22"/>
        <end position="23"/>
    </location>
    <ligand>
        <name>phosphoenolpyruvate</name>
        <dbReference type="ChEBI" id="CHEBI:58702"/>
    </ligand>
</feature>
<evidence type="ECO:0000256" key="10">
    <source>
        <dbReference type="ARBA" id="ARBA00038367"/>
    </source>
</evidence>
<dbReference type="GO" id="GO:0051301">
    <property type="term" value="P:cell division"/>
    <property type="evidence" value="ECO:0007669"/>
    <property type="project" value="UniProtKB-KW"/>
</dbReference>
<keyword evidence="5 12" id="KW-0808">Transferase</keyword>
<dbReference type="Pfam" id="PF00275">
    <property type="entry name" value="EPSP_synthase"/>
    <property type="match status" value="1"/>
</dbReference>
<evidence type="ECO:0000256" key="13">
    <source>
        <dbReference type="SAM" id="Coils"/>
    </source>
</evidence>
<feature type="binding site" evidence="12">
    <location>
        <position position="93"/>
    </location>
    <ligand>
        <name>UDP-N-acetyl-alpha-D-glucosamine</name>
        <dbReference type="ChEBI" id="CHEBI:57705"/>
    </ligand>
</feature>
<dbReference type="HAMAP" id="MF_00111">
    <property type="entry name" value="MurA"/>
    <property type="match status" value="1"/>
</dbReference>
<keyword evidence="13" id="KW-0175">Coiled coil</keyword>
<dbReference type="InterPro" id="IPR036968">
    <property type="entry name" value="Enolpyruvate_Tfrase_sf"/>
</dbReference>
<keyword evidence="6 12" id="KW-0133">Cell shape</keyword>
<evidence type="ECO:0000313" key="16">
    <source>
        <dbReference type="Proteomes" id="UP000287361"/>
    </source>
</evidence>